<dbReference type="GO" id="GO:0034399">
    <property type="term" value="C:nuclear periphery"/>
    <property type="evidence" value="ECO:0007669"/>
    <property type="project" value="TreeGrafter"/>
</dbReference>
<name>A0A0F2MKY3_SPOSC</name>
<evidence type="ECO:0000259" key="8">
    <source>
        <dbReference type="Pfam" id="PF12896"/>
    </source>
</evidence>
<evidence type="ECO:0000256" key="6">
    <source>
        <dbReference type="SAM" id="MobiDB-lite"/>
    </source>
</evidence>
<dbReference type="GO" id="GO:0005680">
    <property type="term" value="C:anaphase-promoting complex"/>
    <property type="evidence" value="ECO:0007669"/>
    <property type="project" value="InterPro"/>
</dbReference>
<evidence type="ECO:0000313" key="9">
    <source>
        <dbReference type="EMBL" id="KJR88851.1"/>
    </source>
</evidence>
<gene>
    <name evidence="9" type="ORF">SPSK_06978</name>
</gene>
<keyword evidence="5" id="KW-0131">Cell cycle</keyword>
<dbReference type="GeneID" id="27668925"/>
<dbReference type="Gene3D" id="2.130.10.10">
    <property type="entry name" value="YVTN repeat-like/Quinoprotein amine dehydrogenase"/>
    <property type="match status" value="1"/>
</dbReference>
<feature type="region of interest" description="Disordered" evidence="6">
    <location>
        <begin position="561"/>
        <end position="609"/>
    </location>
</feature>
<sequence length="864" mass="94889">MAGAVERLKLFNQSVFIPPADSPNLVAACPTIDLTAAVGGGNVVYIRRRGGEVVSKVTERNKDVQALAWRSDGQFLAVAWNDGVVRLAGLESSKAVHQIRLYDSSPVAITYISWAKNLVGDRETWQSGLLASQDDQQSSALLDLPRALMFLEVEDDIPKLPPLPVSGGTGDDMFVFSTRTSLEFMFRPLRPKDGDTIHIMLLGTVDGAIHVSIYDTFVMGTFKLPLPSSDGVAANENRPLLHLRRHTSHPVSSTHTLLLANEEKDNKVVYISHMDFVFIHSSPLNLALLAYKTTTFQKLMRYIRQTEDHMQIEWQSARELPARFLANIQEDLQGQRKRKNIAHALRVAAMTGYVPAVIKEWLVDTVAERGYRRWDKAVVGGLQNLRDLIHENMMPALDRAMLALSRLRGLAEFHSNDDIGFSADQIAELIDIVSCLILVTHNSLALVTAELELFMCFSTWLRSLIERLALPAQAEEQADKEPNLSITPVIDYISNHLLRSPLDLHFGKPAESEWRADWKAIQGQPKNGATISLLDQLEAEMGRVDGFAVKPDFLATLQDGLREQRDSKGKQASEIGQRSGRGKGHEVLDRHPGDRDREGTEEAVDEDKGQPIKAFTQFGFLTRLFSTQSESVLKTIAESGRRHVHFGPLTRLSVGQPIEKAEVAMTAIAKPDPEDSADALSFTALSTKDDPKKIYLFRSTVATSEGVTTDVSTHGCVLDLGAGGRVVDFQFLGANLLLILWAATAEDRDSRLVVVPIQSPKITYGAYHGNGEELPPVPLAENGLCWSAGVLAKGDNDSRVVRMEVLGSRRSGSDHVSGVDSSATNSIIGDSSGSPARICLMHADGVTHRVLSLPSVEEMFGNNA</sequence>
<evidence type="ECO:0000256" key="4">
    <source>
        <dbReference type="ARBA" id="ARBA00022786"/>
    </source>
</evidence>
<evidence type="ECO:0000256" key="5">
    <source>
        <dbReference type="ARBA" id="ARBA00023306"/>
    </source>
</evidence>
<dbReference type="InterPro" id="IPR024789">
    <property type="entry name" value="APC4"/>
</dbReference>
<reference evidence="9 10" key="1">
    <citation type="journal article" date="2014" name="BMC Genomics">
        <title>Comparative genomics of the major fungal agents of human and animal Sporotrichosis: Sporothrix schenckii and Sporothrix brasiliensis.</title>
        <authorList>
            <person name="Teixeira M.M."/>
            <person name="de Almeida L.G."/>
            <person name="Kubitschek-Barreira P."/>
            <person name="Alves F.L."/>
            <person name="Kioshima E.S."/>
            <person name="Abadio A.K."/>
            <person name="Fernandes L."/>
            <person name="Derengowski L.S."/>
            <person name="Ferreira K.S."/>
            <person name="Souza R.C."/>
            <person name="Ruiz J.C."/>
            <person name="de Andrade N.C."/>
            <person name="Paes H.C."/>
            <person name="Nicola A.M."/>
            <person name="Albuquerque P."/>
            <person name="Gerber A.L."/>
            <person name="Martins V.P."/>
            <person name="Peconick L.D."/>
            <person name="Neto A.V."/>
            <person name="Chaucanez C.B."/>
            <person name="Silva P.A."/>
            <person name="Cunha O.L."/>
            <person name="de Oliveira F.F."/>
            <person name="dos Santos T.C."/>
            <person name="Barros A.L."/>
            <person name="Soares M.A."/>
            <person name="de Oliveira L.M."/>
            <person name="Marini M.M."/>
            <person name="Villalobos-Duno H."/>
            <person name="Cunha M.M."/>
            <person name="de Hoog S."/>
            <person name="da Silveira J.F."/>
            <person name="Henrissat B."/>
            <person name="Nino-Vega G.A."/>
            <person name="Cisalpino P.S."/>
            <person name="Mora-Montes H.M."/>
            <person name="Almeida S.R."/>
            <person name="Stajich J.E."/>
            <person name="Lopes-Bezerra L.M."/>
            <person name="Vasconcelos A.T."/>
            <person name="Felipe M.S."/>
        </authorList>
    </citation>
    <scope>NUCLEOTIDE SEQUENCE [LARGE SCALE GENOMIC DNA]</scope>
    <source>
        <strain evidence="9 10">1099-18</strain>
    </source>
</reference>
<accession>A0A0F2MKY3</accession>
<dbReference type="GO" id="GO:0070979">
    <property type="term" value="P:protein K11-linked ubiquitination"/>
    <property type="evidence" value="ECO:0007669"/>
    <property type="project" value="TreeGrafter"/>
</dbReference>
<dbReference type="SUPFAM" id="SSF50978">
    <property type="entry name" value="WD40 repeat-like"/>
    <property type="match status" value="1"/>
</dbReference>
<keyword evidence="3" id="KW-0498">Mitosis</keyword>
<dbReference type="Pfam" id="PF12896">
    <property type="entry name" value="ANAPC4"/>
    <property type="match status" value="1"/>
</dbReference>
<dbReference type="Proteomes" id="UP000033710">
    <property type="component" value="Unassembled WGS sequence"/>
</dbReference>
<dbReference type="OrthoDB" id="2110451at2759"/>
<dbReference type="VEuPathDB" id="FungiDB:SPSK_06978"/>
<dbReference type="KEGG" id="ssck:SPSK_06978"/>
<evidence type="ECO:0000256" key="2">
    <source>
        <dbReference type="ARBA" id="ARBA00022618"/>
    </source>
</evidence>
<reference evidence="9 10" key="2">
    <citation type="journal article" date="2015" name="Eukaryot. Cell">
        <title>Asexual propagation of a virulent clone complex in a human and feline outbreak of sporotrichosis.</title>
        <authorList>
            <person name="Teixeira Mde M."/>
            <person name="Rodrigues A.M."/>
            <person name="Tsui C.K."/>
            <person name="de Almeida L.G."/>
            <person name="Van Diepeningen A.D."/>
            <person name="van den Ende B.G."/>
            <person name="Fernandes G.F."/>
            <person name="Kano R."/>
            <person name="Hamelin R.C."/>
            <person name="Lopes-Bezerra L.M."/>
            <person name="Vasconcelos A.T."/>
            <person name="de Hoog S."/>
            <person name="de Camargo Z.P."/>
            <person name="Felipe M.S."/>
        </authorList>
    </citation>
    <scope>NUCLEOTIDE SEQUENCE [LARGE SCALE GENOMIC DNA]</scope>
    <source>
        <strain evidence="9 10">1099-18</strain>
    </source>
</reference>
<feature type="compositionally biased region" description="Basic and acidic residues" evidence="6">
    <location>
        <begin position="561"/>
        <end position="571"/>
    </location>
</feature>
<keyword evidence="2" id="KW-0132">Cell division</keyword>
<proteinExistence type="predicted"/>
<keyword evidence="4" id="KW-0833">Ubl conjugation pathway</keyword>
<dbReference type="InterPro" id="IPR036322">
    <property type="entry name" value="WD40_repeat_dom_sf"/>
</dbReference>
<dbReference type="InterPro" id="IPR024790">
    <property type="entry name" value="APC4_long_dom"/>
</dbReference>
<feature type="domain" description="Anaphase-promoting complex subunit 4-like WD40" evidence="7">
    <location>
        <begin position="29"/>
        <end position="117"/>
    </location>
</feature>
<protein>
    <recommendedName>
        <fullName evidence="1">Anaphase-promoting complex subunit 4</fullName>
    </recommendedName>
</protein>
<comment type="caution">
    <text evidence="9">The sequence shown here is derived from an EMBL/GenBank/DDBJ whole genome shotgun (WGS) entry which is preliminary data.</text>
</comment>
<evidence type="ECO:0000259" key="7">
    <source>
        <dbReference type="Pfam" id="PF12894"/>
    </source>
</evidence>
<feature type="compositionally biased region" description="Basic and acidic residues" evidence="6">
    <location>
        <begin position="583"/>
        <end position="609"/>
    </location>
</feature>
<evidence type="ECO:0000256" key="3">
    <source>
        <dbReference type="ARBA" id="ARBA00022776"/>
    </source>
</evidence>
<dbReference type="Pfam" id="PF12894">
    <property type="entry name" value="ANAPC4_WD40"/>
    <property type="match status" value="1"/>
</dbReference>
<evidence type="ECO:0000313" key="10">
    <source>
        <dbReference type="Proteomes" id="UP000033710"/>
    </source>
</evidence>
<organism evidence="9 10">
    <name type="scientific">Sporothrix schenckii 1099-18</name>
    <dbReference type="NCBI Taxonomy" id="1397361"/>
    <lineage>
        <taxon>Eukaryota</taxon>
        <taxon>Fungi</taxon>
        <taxon>Dikarya</taxon>
        <taxon>Ascomycota</taxon>
        <taxon>Pezizomycotina</taxon>
        <taxon>Sordariomycetes</taxon>
        <taxon>Sordariomycetidae</taxon>
        <taxon>Ophiostomatales</taxon>
        <taxon>Ophiostomataceae</taxon>
        <taxon>Sporothrix</taxon>
    </lineage>
</organism>
<feature type="domain" description="Anaphase-promoting complex subunit 4 long" evidence="8">
    <location>
        <begin position="272"/>
        <end position="469"/>
    </location>
</feature>
<dbReference type="AlphaFoldDB" id="A0A0F2MKY3"/>
<dbReference type="GO" id="GO:0051301">
    <property type="term" value="P:cell division"/>
    <property type="evidence" value="ECO:0007669"/>
    <property type="project" value="UniProtKB-KW"/>
</dbReference>
<dbReference type="PANTHER" id="PTHR13260:SF0">
    <property type="entry name" value="ANAPHASE-PROMOTING COMPLEX SUBUNIT 4"/>
    <property type="match status" value="1"/>
</dbReference>
<dbReference type="PANTHER" id="PTHR13260">
    <property type="entry name" value="ANAPHASE PROMOTING COMPLEX SUBUNIT 4 APC4"/>
    <property type="match status" value="1"/>
</dbReference>
<dbReference type="RefSeq" id="XP_016591527.1">
    <property type="nucleotide sequence ID" value="XM_016733648.1"/>
</dbReference>
<dbReference type="InterPro" id="IPR024977">
    <property type="entry name" value="Apc4-like_WD40_dom"/>
</dbReference>
<evidence type="ECO:0000256" key="1">
    <source>
        <dbReference type="ARBA" id="ARBA00016067"/>
    </source>
</evidence>
<dbReference type="InterPro" id="IPR015943">
    <property type="entry name" value="WD40/YVTN_repeat-like_dom_sf"/>
</dbReference>
<dbReference type="EMBL" id="AXCR01000004">
    <property type="protein sequence ID" value="KJR88851.1"/>
    <property type="molecule type" value="Genomic_DNA"/>
</dbReference>
<dbReference type="GO" id="GO:0031145">
    <property type="term" value="P:anaphase-promoting complex-dependent catabolic process"/>
    <property type="evidence" value="ECO:0007669"/>
    <property type="project" value="InterPro"/>
</dbReference>